<keyword evidence="4" id="KW-0274">FAD</keyword>
<keyword evidence="6" id="KW-0560">Oxidoreductase</keyword>
<keyword evidence="14" id="KW-1185">Reference proteome</keyword>
<comment type="similarity">
    <text evidence="1">Belongs to the NADH dehydrogenase family.</text>
</comment>
<dbReference type="PANTHER" id="PTHR43706">
    <property type="entry name" value="NADH DEHYDROGENASE"/>
    <property type="match status" value="1"/>
</dbReference>
<dbReference type="Gene3D" id="3.50.50.100">
    <property type="match status" value="2"/>
</dbReference>
<evidence type="ECO:0000256" key="9">
    <source>
        <dbReference type="ARBA" id="ARBA00049010"/>
    </source>
</evidence>
<comment type="catalytic activity">
    <reaction evidence="9">
        <text>a ubiquinone + NADH + H(+) = a ubiquinol + NAD(+)</text>
        <dbReference type="Rhea" id="RHEA:23152"/>
        <dbReference type="Rhea" id="RHEA-COMP:9565"/>
        <dbReference type="Rhea" id="RHEA-COMP:9566"/>
        <dbReference type="ChEBI" id="CHEBI:15378"/>
        <dbReference type="ChEBI" id="CHEBI:16389"/>
        <dbReference type="ChEBI" id="CHEBI:17976"/>
        <dbReference type="ChEBI" id="CHEBI:57540"/>
        <dbReference type="ChEBI" id="CHEBI:57945"/>
    </reaction>
</comment>
<feature type="compositionally biased region" description="Low complexity" evidence="10">
    <location>
        <begin position="1"/>
        <end position="10"/>
    </location>
</feature>
<proteinExistence type="inferred from homology"/>
<dbReference type="AlphaFoldDB" id="A0A9P6IWY6"/>
<evidence type="ECO:0000256" key="6">
    <source>
        <dbReference type="ARBA" id="ARBA00023002"/>
    </source>
</evidence>
<keyword evidence="7" id="KW-0520">NAD</keyword>
<dbReference type="Proteomes" id="UP000738359">
    <property type="component" value="Unassembled WGS sequence"/>
</dbReference>
<dbReference type="InterPro" id="IPR045024">
    <property type="entry name" value="NDH-2"/>
</dbReference>
<protein>
    <recommendedName>
        <fullName evidence="2">NADH:ubiquinone reductase (non-electrogenic)</fullName>
        <ecNumber evidence="2">1.6.5.9</ecNumber>
    </recommendedName>
</protein>
<evidence type="ECO:0000256" key="10">
    <source>
        <dbReference type="SAM" id="MobiDB-lite"/>
    </source>
</evidence>
<evidence type="ECO:0000256" key="8">
    <source>
        <dbReference type="ARBA" id="ARBA00047599"/>
    </source>
</evidence>
<evidence type="ECO:0000256" key="2">
    <source>
        <dbReference type="ARBA" id="ARBA00012637"/>
    </source>
</evidence>
<dbReference type="OrthoDB" id="3244603at2759"/>
<evidence type="ECO:0000256" key="5">
    <source>
        <dbReference type="ARBA" id="ARBA00022946"/>
    </source>
</evidence>
<dbReference type="InterPro" id="IPR036188">
    <property type="entry name" value="FAD/NAD-bd_sf"/>
</dbReference>
<dbReference type="Pfam" id="PF22366">
    <property type="entry name" value="NDH2_C"/>
    <property type="match status" value="1"/>
</dbReference>
<feature type="domain" description="FAD/NAD(P)-binding" evidence="11">
    <location>
        <begin position="65"/>
        <end position="363"/>
    </location>
</feature>
<dbReference type="GO" id="GO:0050136">
    <property type="term" value="F:NADH dehydrogenase (quinone) (non-electrogenic) activity"/>
    <property type="evidence" value="ECO:0007669"/>
    <property type="project" value="UniProtKB-EC"/>
</dbReference>
<evidence type="ECO:0000256" key="1">
    <source>
        <dbReference type="ARBA" id="ARBA00005272"/>
    </source>
</evidence>
<feature type="region of interest" description="Disordered" evidence="10">
    <location>
        <begin position="1"/>
        <end position="21"/>
    </location>
</feature>
<dbReference type="Pfam" id="PF07992">
    <property type="entry name" value="Pyr_redox_2"/>
    <property type="match status" value="1"/>
</dbReference>
<dbReference type="SUPFAM" id="SSF51905">
    <property type="entry name" value="FAD/NAD(P)-binding domain"/>
    <property type="match status" value="2"/>
</dbReference>
<gene>
    <name evidence="13" type="primary">NDE1_1</name>
    <name evidence="13" type="ORF">BGZ70_000876</name>
</gene>
<accession>A0A9P6IWY6</accession>
<keyword evidence="5" id="KW-0809">Transit peptide</keyword>
<feature type="domain" description="External alternative NADH-ubiquinone oxidoreductase-like C-terminal" evidence="12">
    <location>
        <begin position="391"/>
        <end position="455"/>
    </location>
</feature>
<evidence type="ECO:0000313" key="13">
    <source>
        <dbReference type="EMBL" id="KAF9951753.1"/>
    </source>
</evidence>
<evidence type="ECO:0000256" key="7">
    <source>
        <dbReference type="ARBA" id="ARBA00023027"/>
    </source>
</evidence>
<evidence type="ECO:0000259" key="12">
    <source>
        <dbReference type="Pfam" id="PF22366"/>
    </source>
</evidence>
<comment type="caution">
    <text evidence="13">The sequence shown here is derived from an EMBL/GenBank/DDBJ whole genome shotgun (WGS) entry which is preliminary data.</text>
</comment>
<dbReference type="InterPro" id="IPR054585">
    <property type="entry name" value="NDH2-like_C"/>
</dbReference>
<sequence>MATAAKGAAPTPAPAPQPKKRWSRLRALKRVVQFGTVGAVGYGAYEIHRKRHPHEQKPFDPTKRTVVVLGSGWGAVSFLKSINTDDYNVMVVSPRNYFLFTPLLPSCTVGTIELRSIMEPIRFITQHKSRNVRFYESECTDIDPESKTISISDVSDIKGAVTNTTIPYDYLVMAVGADNQTFGFKSQTPEEVDRLLHMVVVGGGPTGVEYAAELHDFLKDDLEVWYPELADKFRITLVEALPNVLPMFSSQLIQYTESTFKQNKIEVLTKTMVKEVADKEIKVMDANKNIVSIPYGLLVWATGNCPRPLTRKLMARIKDKQTSPRGLLVDDYMRVAGAPDMYAIGDCTFSKYAPTAQVATQQGLYLASVFESLARIEEGQNKKITPFEYSHQGSLAYIGSDKAIADLPFLNGNVSVGGVATYVFWRSVYISNMFSFRNRFLVVGDWMKSKVFGRDVSRE</sequence>
<name>A0A9P6IWY6_MORAP</name>
<organism evidence="13 14">
    <name type="scientific">Mortierella alpina</name>
    <name type="common">Oleaginous fungus</name>
    <name type="synonym">Mortierella renispora</name>
    <dbReference type="NCBI Taxonomy" id="64518"/>
    <lineage>
        <taxon>Eukaryota</taxon>
        <taxon>Fungi</taxon>
        <taxon>Fungi incertae sedis</taxon>
        <taxon>Mucoromycota</taxon>
        <taxon>Mortierellomycotina</taxon>
        <taxon>Mortierellomycetes</taxon>
        <taxon>Mortierellales</taxon>
        <taxon>Mortierellaceae</taxon>
        <taxon>Mortierella</taxon>
    </lineage>
</organism>
<evidence type="ECO:0000313" key="14">
    <source>
        <dbReference type="Proteomes" id="UP000738359"/>
    </source>
</evidence>
<dbReference type="EMBL" id="JAAAHY010001180">
    <property type="protein sequence ID" value="KAF9951753.1"/>
    <property type="molecule type" value="Genomic_DNA"/>
</dbReference>
<evidence type="ECO:0000256" key="3">
    <source>
        <dbReference type="ARBA" id="ARBA00022630"/>
    </source>
</evidence>
<keyword evidence="3" id="KW-0285">Flavoprotein</keyword>
<dbReference type="EC" id="1.6.5.9" evidence="2"/>
<dbReference type="InterPro" id="IPR023753">
    <property type="entry name" value="FAD/NAD-binding_dom"/>
</dbReference>
<dbReference type="PANTHER" id="PTHR43706:SF47">
    <property type="entry name" value="EXTERNAL NADH-UBIQUINONE OXIDOREDUCTASE 1, MITOCHONDRIAL-RELATED"/>
    <property type="match status" value="1"/>
</dbReference>
<evidence type="ECO:0000256" key="4">
    <source>
        <dbReference type="ARBA" id="ARBA00022827"/>
    </source>
</evidence>
<dbReference type="GO" id="GO:0005739">
    <property type="term" value="C:mitochondrion"/>
    <property type="evidence" value="ECO:0007669"/>
    <property type="project" value="TreeGrafter"/>
</dbReference>
<reference evidence="13" key="1">
    <citation type="journal article" date="2020" name="Fungal Divers.">
        <title>Resolving the Mortierellaceae phylogeny through synthesis of multi-gene phylogenetics and phylogenomics.</title>
        <authorList>
            <person name="Vandepol N."/>
            <person name="Liber J."/>
            <person name="Desiro A."/>
            <person name="Na H."/>
            <person name="Kennedy M."/>
            <person name="Barry K."/>
            <person name="Grigoriev I.V."/>
            <person name="Miller A.N."/>
            <person name="O'Donnell K."/>
            <person name="Stajich J.E."/>
            <person name="Bonito G."/>
        </authorList>
    </citation>
    <scope>NUCLEOTIDE SEQUENCE</scope>
    <source>
        <strain evidence="13">CK1249</strain>
    </source>
</reference>
<evidence type="ECO:0000259" key="11">
    <source>
        <dbReference type="Pfam" id="PF07992"/>
    </source>
</evidence>
<comment type="catalytic activity">
    <reaction evidence="8">
        <text>a quinone + NADH + H(+) = a quinol + NAD(+)</text>
        <dbReference type="Rhea" id="RHEA:46160"/>
        <dbReference type="ChEBI" id="CHEBI:15378"/>
        <dbReference type="ChEBI" id="CHEBI:24646"/>
        <dbReference type="ChEBI" id="CHEBI:57540"/>
        <dbReference type="ChEBI" id="CHEBI:57945"/>
        <dbReference type="ChEBI" id="CHEBI:132124"/>
        <dbReference type="EC" id="1.6.5.9"/>
    </reaction>
</comment>